<evidence type="ECO:0000256" key="4">
    <source>
        <dbReference type="ARBA" id="ARBA00012180"/>
    </source>
</evidence>
<dbReference type="CDD" id="cd09280">
    <property type="entry name" value="RNase_HI_eukaryote_like"/>
    <property type="match status" value="1"/>
</dbReference>
<evidence type="ECO:0000256" key="1">
    <source>
        <dbReference type="ARBA" id="ARBA00000077"/>
    </source>
</evidence>
<dbReference type="PANTHER" id="PTHR10642:SF26">
    <property type="entry name" value="RIBONUCLEASE H1"/>
    <property type="match status" value="1"/>
</dbReference>
<dbReference type="GO" id="GO:0003676">
    <property type="term" value="F:nucleic acid binding"/>
    <property type="evidence" value="ECO:0007669"/>
    <property type="project" value="InterPro"/>
</dbReference>
<dbReference type="InterPro" id="IPR009027">
    <property type="entry name" value="Ribosomal_bL9/RNase_H1_N"/>
</dbReference>
<dbReference type="InterPro" id="IPR050092">
    <property type="entry name" value="RNase_H"/>
</dbReference>
<dbReference type="OrthoDB" id="245563at2759"/>
<dbReference type="PROSITE" id="PS50879">
    <property type="entry name" value="RNASE_H_1"/>
    <property type="match status" value="1"/>
</dbReference>
<dbReference type="InterPro" id="IPR011320">
    <property type="entry name" value="RNase_H1_N"/>
</dbReference>
<dbReference type="GO" id="GO:0046872">
    <property type="term" value="F:metal ion binding"/>
    <property type="evidence" value="ECO:0007669"/>
    <property type="project" value="UniProtKB-KW"/>
</dbReference>
<keyword evidence="8" id="KW-0378">Hydrolase</keyword>
<protein>
    <recommendedName>
        <fullName evidence="4">ribonuclease H</fullName>
        <ecNumber evidence="4">3.1.26.4</ecNumber>
    </recommendedName>
</protein>
<evidence type="ECO:0000256" key="2">
    <source>
        <dbReference type="ARBA" id="ARBA00001946"/>
    </source>
</evidence>
<dbReference type="GO" id="GO:0004523">
    <property type="term" value="F:RNA-DNA hybrid ribonuclease activity"/>
    <property type="evidence" value="ECO:0007669"/>
    <property type="project" value="UniProtKB-EC"/>
</dbReference>
<evidence type="ECO:0000259" key="11">
    <source>
        <dbReference type="PROSITE" id="PS50879"/>
    </source>
</evidence>
<keyword evidence="9" id="KW-0460">Magnesium</keyword>
<dbReference type="InterPro" id="IPR002156">
    <property type="entry name" value="RNaseH_domain"/>
</dbReference>
<keyword evidence="13" id="KW-1185">Reference proteome</keyword>
<dbReference type="AlphaFoldDB" id="A0A9P5ZG03"/>
<sequence>MAPKSSKDGYYAVGVGRIPGIYTTWAECENQTKGFPAAKFKKFQSLAQAEGFVAEWAEQSLNADTPPPPYTAILTDTASASLLGSSRSTPILAPAKSANPAADSKGKKRAFGAEVEDTTGWDIVYSDGACKGNGKIGSVAGVGVWWGPNDKRNIAERCPGEQTNNRAELIAILRVLETTPITKKPLLIRTDSQYSINCFRNWVPNWKRNHWKTSQGGDVKNAGIIRCIDKHLDLRGLRGQKVVFEYVKGHSGDIGNDGADLMANHGTVKPDCPERDWKALEAELVQKLSETDYHGEKIPIEVLGPSDDLPESSADPELPSKVRKTSSQEKTTTVHQTTIVTKTVSSPSPDPVSNSKTFVTHTTSQETVTTIRRSVQPSGSATTSKTKETKTTNYSHVWTEPDKEPLKVNFVAPSLLSDSTPEVDFSMYADCLLPDADLADELSD</sequence>
<comment type="similarity">
    <text evidence="3">Belongs to the RNase H family.</text>
</comment>
<keyword evidence="6" id="KW-0479">Metal-binding</keyword>
<dbReference type="InterPro" id="IPR037056">
    <property type="entry name" value="RNase_H1_N_sf"/>
</dbReference>
<feature type="region of interest" description="Disordered" evidence="10">
    <location>
        <begin position="302"/>
        <end position="363"/>
    </location>
</feature>
<evidence type="ECO:0000256" key="5">
    <source>
        <dbReference type="ARBA" id="ARBA00022722"/>
    </source>
</evidence>
<name>A0A9P5ZG03_9AGAR</name>
<evidence type="ECO:0000313" key="13">
    <source>
        <dbReference type="Proteomes" id="UP000807469"/>
    </source>
</evidence>
<dbReference type="Pfam" id="PF01693">
    <property type="entry name" value="Cauli_VI"/>
    <property type="match status" value="1"/>
</dbReference>
<comment type="catalytic activity">
    <reaction evidence="1">
        <text>Endonucleolytic cleavage to 5'-phosphomonoester.</text>
        <dbReference type="EC" id="3.1.26.4"/>
    </reaction>
</comment>
<evidence type="ECO:0000313" key="12">
    <source>
        <dbReference type="EMBL" id="KAF9486433.1"/>
    </source>
</evidence>
<comment type="caution">
    <text evidence="12">The sequence shown here is derived from an EMBL/GenBank/DDBJ whole genome shotgun (WGS) entry which is preliminary data.</text>
</comment>
<dbReference type="Gene3D" id="3.40.970.10">
    <property type="entry name" value="Ribonuclease H1, N-terminal domain"/>
    <property type="match status" value="1"/>
</dbReference>
<dbReference type="EC" id="3.1.26.4" evidence="4"/>
<dbReference type="EMBL" id="MU155130">
    <property type="protein sequence ID" value="KAF9486433.1"/>
    <property type="molecule type" value="Genomic_DNA"/>
</dbReference>
<organism evidence="12 13">
    <name type="scientific">Pholiota conissans</name>
    <dbReference type="NCBI Taxonomy" id="109636"/>
    <lineage>
        <taxon>Eukaryota</taxon>
        <taxon>Fungi</taxon>
        <taxon>Dikarya</taxon>
        <taxon>Basidiomycota</taxon>
        <taxon>Agaricomycotina</taxon>
        <taxon>Agaricomycetes</taxon>
        <taxon>Agaricomycetidae</taxon>
        <taxon>Agaricales</taxon>
        <taxon>Agaricineae</taxon>
        <taxon>Strophariaceae</taxon>
        <taxon>Pholiota</taxon>
    </lineage>
</organism>
<keyword evidence="7" id="KW-0255">Endonuclease</keyword>
<feature type="domain" description="RNase H type-1" evidence="11">
    <location>
        <begin position="118"/>
        <end position="268"/>
    </location>
</feature>
<dbReference type="InterPro" id="IPR036397">
    <property type="entry name" value="RNaseH_sf"/>
</dbReference>
<evidence type="ECO:0000256" key="9">
    <source>
        <dbReference type="ARBA" id="ARBA00022842"/>
    </source>
</evidence>
<comment type="cofactor">
    <cofactor evidence="2">
        <name>Mg(2+)</name>
        <dbReference type="ChEBI" id="CHEBI:18420"/>
    </cofactor>
</comment>
<gene>
    <name evidence="12" type="ORF">BDN70DRAFT_846258</name>
</gene>
<dbReference type="FunFam" id="3.40.970.10:FF:000001">
    <property type="entry name" value="Ribonuclease H1"/>
    <property type="match status" value="1"/>
</dbReference>
<dbReference type="SUPFAM" id="SSF53098">
    <property type="entry name" value="Ribonuclease H-like"/>
    <property type="match status" value="1"/>
</dbReference>
<evidence type="ECO:0000256" key="10">
    <source>
        <dbReference type="SAM" id="MobiDB-lite"/>
    </source>
</evidence>
<dbReference type="Proteomes" id="UP000807469">
    <property type="component" value="Unassembled WGS sequence"/>
</dbReference>
<feature type="compositionally biased region" description="Low complexity" evidence="10">
    <location>
        <begin position="331"/>
        <end position="363"/>
    </location>
</feature>
<accession>A0A9P5ZG03</accession>
<evidence type="ECO:0000256" key="6">
    <source>
        <dbReference type="ARBA" id="ARBA00022723"/>
    </source>
</evidence>
<dbReference type="Gene3D" id="3.30.420.10">
    <property type="entry name" value="Ribonuclease H-like superfamily/Ribonuclease H"/>
    <property type="match status" value="1"/>
</dbReference>
<dbReference type="GO" id="GO:0043137">
    <property type="term" value="P:DNA replication, removal of RNA primer"/>
    <property type="evidence" value="ECO:0007669"/>
    <property type="project" value="TreeGrafter"/>
</dbReference>
<evidence type="ECO:0000256" key="8">
    <source>
        <dbReference type="ARBA" id="ARBA00022801"/>
    </source>
</evidence>
<dbReference type="Pfam" id="PF00075">
    <property type="entry name" value="RNase_H"/>
    <property type="match status" value="1"/>
</dbReference>
<evidence type="ECO:0000256" key="7">
    <source>
        <dbReference type="ARBA" id="ARBA00022759"/>
    </source>
</evidence>
<dbReference type="PANTHER" id="PTHR10642">
    <property type="entry name" value="RIBONUCLEASE H1"/>
    <property type="match status" value="1"/>
</dbReference>
<proteinExistence type="inferred from homology"/>
<dbReference type="SUPFAM" id="SSF55658">
    <property type="entry name" value="L9 N-domain-like"/>
    <property type="match status" value="1"/>
</dbReference>
<evidence type="ECO:0000256" key="3">
    <source>
        <dbReference type="ARBA" id="ARBA00005300"/>
    </source>
</evidence>
<reference evidence="12" key="1">
    <citation type="submission" date="2020-11" db="EMBL/GenBank/DDBJ databases">
        <authorList>
            <consortium name="DOE Joint Genome Institute"/>
            <person name="Ahrendt S."/>
            <person name="Riley R."/>
            <person name="Andreopoulos W."/>
            <person name="Labutti K."/>
            <person name="Pangilinan J."/>
            <person name="Ruiz-Duenas F.J."/>
            <person name="Barrasa J.M."/>
            <person name="Sanchez-Garcia M."/>
            <person name="Camarero S."/>
            <person name="Miyauchi S."/>
            <person name="Serrano A."/>
            <person name="Linde D."/>
            <person name="Babiker R."/>
            <person name="Drula E."/>
            <person name="Ayuso-Fernandez I."/>
            <person name="Pacheco R."/>
            <person name="Padilla G."/>
            <person name="Ferreira P."/>
            <person name="Barriuso J."/>
            <person name="Kellner H."/>
            <person name="Castanera R."/>
            <person name="Alfaro M."/>
            <person name="Ramirez L."/>
            <person name="Pisabarro A.G."/>
            <person name="Kuo A."/>
            <person name="Tritt A."/>
            <person name="Lipzen A."/>
            <person name="He G."/>
            <person name="Yan M."/>
            <person name="Ng V."/>
            <person name="Cullen D."/>
            <person name="Martin F."/>
            <person name="Rosso M.-N."/>
            <person name="Henrissat B."/>
            <person name="Hibbett D."/>
            <person name="Martinez A.T."/>
            <person name="Grigoriev I.V."/>
        </authorList>
    </citation>
    <scope>NUCLEOTIDE SEQUENCE</scope>
    <source>
        <strain evidence="12">CIRM-BRFM 674</strain>
    </source>
</reference>
<keyword evidence="5" id="KW-0540">Nuclease</keyword>
<dbReference type="InterPro" id="IPR012337">
    <property type="entry name" value="RNaseH-like_sf"/>
</dbReference>